<sequence>MFATAQGICNSLPDDTALECLHKRQLSLDKSRINKTEQLKKCVRDRLEDAPAAQIKAELEAFDEGEKIWRKQVEHNCRVHETAFYDGSARHGEAARCENRETELRTARLQELGQPFACFGAKLKTK</sequence>
<keyword evidence="2" id="KW-1185">Reference proteome</keyword>
<dbReference type="EMBL" id="CP104562">
    <property type="protein sequence ID" value="UXH76182.1"/>
    <property type="molecule type" value="Genomic_DNA"/>
</dbReference>
<evidence type="ECO:0000313" key="1">
    <source>
        <dbReference type="EMBL" id="UXH76182.1"/>
    </source>
</evidence>
<evidence type="ECO:0000313" key="2">
    <source>
        <dbReference type="Proteomes" id="UP001064933"/>
    </source>
</evidence>
<proteinExistence type="predicted"/>
<name>A0ABY6AT37_9BURK</name>
<gene>
    <name evidence="1" type="ORF">N4261_13980</name>
</gene>
<reference evidence="1" key="1">
    <citation type="submission" date="2022-10" db="EMBL/GenBank/DDBJ databases">
        <title>Characterization and whole genome sequencing of a new Roseateles species, isolated from fresh water.</title>
        <authorList>
            <person name="Guliayeva D.Y."/>
            <person name="Akhremchuk A.E."/>
            <person name="Sikolenko M.A."/>
            <person name="Valentovich L.N."/>
            <person name="Sidarenka A.V."/>
        </authorList>
    </citation>
    <scope>NUCLEOTIDE SEQUENCE</scope>
    <source>
        <strain evidence="1">BIM B-1768</strain>
    </source>
</reference>
<dbReference type="RefSeq" id="WP_261755914.1">
    <property type="nucleotide sequence ID" value="NZ_CP104562.2"/>
</dbReference>
<accession>A0ABY6AT37</accession>
<dbReference type="Proteomes" id="UP001064933">
    <property type="component" value="Chromosome"/>
</dbReference>
<organism evidence="1 2">
    <name type="scientific">Roseateles amylovorans</name>
    <dbReference type="NCBI Taxonomy" id="2978473"/>
    <lineage>
        <taxon>Bacteria</taxon>
        <taxon>Pseudomonadati</taxon>
        <taxon>Pseudomonadota</taxon>
        <taxon>Betaproteobacteria</taxon>
        <taxon>Burkholderiales</taxon>
        <taxon>Sphaerotilaceae</taxon>
        <taxon>Roseateles</taxon>
    </lineage>
</organism>
<dbReference type="Gene3D" id="1.20.1270.180">
    <property type="match status" value="1"/>
</dbReference>
<protein>
    <submittedName>
        <fullName evidence="1">Lysozyme inhibitor LprI family protein</fullName>
    </submittedName>
</protein>